<accession>A0A2S5KPC9</accession>
<organism evidence="1 2">
    <name type="scientific">Proteobacteria bacterium 228</name>
    <dbReference type="NCBI Taxonomy" id="2083153"/>
    <lineage>
        <taxon>Bacteria</taxon>
        <taxon>Pseudomonadati</taxon>
        <taxon>Pseudomonadota</taxon>
    </lineage>
</organism>
<evidence type="ECO:0000313" key="1">
    <source>
        <dbReference type="EMBL" id="PPC76533.1"/>
    </source>
</evidence>
<dbReference type="AlphaFoldDB" id="A0A2S5KPC9"/>
<dbReference type="EMBL" id="PRLP01000049">
    <property type="protein sequence ID" value="PPC76533.1"/>
    <property type="molecule type" value="Genomic_DNA"/>
</dbReference>
<name>A0A2S5KPC9_9PROT</name>
<evidence type="ECO:0000313" key="2">
    <source>
        <dbReference type="Proteomes" id="UP000238196"/>
    </source>
</evidence>
<dbReference type="Proteomes" id="UP000238196">
    <property type="component" value="Unassembled WGS sequence"/>
</dbReference>
<reference evidence="1 2" key="1">
    <citation type="submission" date="2018-02" db="EMBL/GenBank/DDBJ databases">
        <title>novel marine gammaproteobacteria from coastal saline agro ecosystem.</title>
        <authorList>
            <person name="Krishnan R."/>
            <person name="Ramesh Kumar N."/>
        </authorList>
    </citation>
    <scope>NUCLEOTIDE SEQUENCE [LARGE SCALE GENOMIC DNA]</scope>
    <source>
        <strain evidence="1 2">228</strain>
    </source>
</reference>
<comment type="caution">
    <text evidence="1">The sequence shown here is derived from an EMBL/GenBank/DDBJ whole genome shotgun (WGS) entry which is preliminary data.</text>
</comment>
<sequence length="387" mass="43864">MPMLSRAELFYQQRWQLAEGLFEPVSTLIARDRELLTVLRFVHQQPHPPQLNGAMAWVACRSAEQRVQQWRQCPAPLHHPERRYLIQLWCAATQQPPLTLLHSVQAALHNARQDQAMALDTADVRPLWPWYLALLTLTTTVPDPLWLRQEQVARDWLCLLLRYPVLLAHQQLRQIQALHPHHAQIRQLAQLGQYPDQYPLLSASSIAILLEEGLSVAAVRGLALRQPVPGAPEHRELLRHWARTADEQALLIPLVAEQNAHDLASLCSTSTVEQARGHLWLRMGCSLQQQAQSLFWETDPGLMCKAAHEVLYVLVDWLKGSTWPANELLLASQPIDITDSTGLKTILHSLWQNGHQGHRHWAAFLLNQLGLSHTPLCSTDLYGGVGL</sequence>
<gene>
    <name evidence="1" type="ORF">C4K68_14935</name>
</gene>
<proteinExistence type="predicted"/>
<protein>
    <submittedName>
        <fullName evidence="1">Uncharacterized protein</fullName>
    </submittedName>
</protein>